<accession>A0ABS2A8Q0</accession>
<protein>
    <recommendedName>
        <fullName evidence="3">TIR domain-containing protein</fullName>
    </recommendedName>
</protein>
<evidence type="ECO:0008006" key="3">
    <source>
        <dbReference type="Google" id="ProtNLM"/>
    </source>
</evidence>
<comment type="caution">
    <text evidence="1">The sequence shown here is derived from an EMBL/GenBank/DDBJ whole genome shotgun (WGS) entry which is preliminary data.</text>
</comment>
<name>A0ABS2A8Q0_9ACTN</name>
<gene>
    <name evidence="1" type="ORF">JIG36_11715</name>
</gene>
<dbReference type="Gene3D" id="3.40.50.10140">
    <property type="entry name" value="Toll/interleukin-1 receptor homology (TIR) domain"/>
    <property type="match status" value="1"/>
</dbReference>
<dbReference type="InterPro" id="IPR035897">
    <property type="entry name" value="Toll_tir_struct_dom_sf"/>
</dbReference>
<dbReference type="RefSeq" id="WP_203376129.1">
    <property type="nucleotide sequence ID" value="NZ_JAENHP010000003.1"/>
</dbReference>
<dbReference type="EMBL" id="JAENHP010000003">
    <property type="protein sequence ID" value="MBM2616224.1"/>
    <property type="molecule type" value="Genomic_DNA"/>
</dbReference>
<dbReference type="NCBIfam" id="TIGR04276">
    <property type="entry name" value="FxsC_Cterm"/>
    <property type="match status" value="1"/>
</dbReference>
<sequence>MTRYYFYLSYGHSVRLRAGDRPDTDHWAGQFFTALSAEVARLVGADRRTQVGYYDDLVQPLTDWKTALAGVLSNTDVFVALYSPGYFNKSWPLRERASFASRYADPAMADHFTVPVLWVPWPPWEHETERTAALRLGAGIPEYADEGLQAMSRLALYRKQYHAIVRRLAYQIVTLASEAPRPAPLAVAIDEVTAEPTAPTDILFTVAVVAPPRGETPPGRSTGSYGTAPRAWTPYRDLEQFPIAEYVANVAERLGQPARIVDRPGDLGVLAQGAALVLIDPWVAATPDGLERLSGLAGRIPDWATVLLVADRSDPEYAARGATLHATVADTLIAAGIARNRITLLRDADRLVERMPSIIDQACTAYRKNAPVFLPKGADSALPRIDGGPDD</sequence>
<keyword evidence="2" id="KW-1185">Reference proteome</keyword>
<proteinExistence type="predicted"/>
<evidence type="ECO:0000313" key="1">
    <source>
        <dbReference type="EMBL" id="MBM2616224.1"/>
    </source>
</evidence>
<organism evidence="1 2">
    <name type="scientific">Paractinoplanes ovalisporus</name>
    <dbReference type="NCBI Taxonomy" id="2810368"/>
    <lineage>
        <taxon>Bacteria</taxon>
        <taxon>Bacillati</taxon>
        <taxon>Actinomycetota</taxon>
        <taxon>Actinomycetes</taxon>
        <taxon>Micromonosporales</taxon>
        <taxon>Micromonosporaceae</taxon>
        <taxon>Paractinoplanes</taxon>
    </lineage>
</organism>
<dbReference type="Proteomes" id="UP000632138">
    <property type="component" value="Unassembled WGS sequence"/>
</dbReference>
<dbReference type="InterPro" id="IPR026367">
    <property type="entry name" value="FxsC_C"/>
</dbReference>
<reference evidence="1 2" key="1">
    <citation type="submission" date="2021-01" db="EMBL/GenBank/DDBJ databases">
        <title>Actinoplanes sp. nov. LDG1-06 isolated from lichen.</title>
        <authorList>
            <person name="Saeng-In P."/>
            <person name="Phongsopitanun W."/>
            <person name="Kanchanasin P."/>
            <person name="Yuki M."/>
            <person name="Kudo T."/>
            <person name="Ohkuma M."/>
            <person name="Tanasupawat S."/>
        </authorList>
    </citation>
    <scope>NUCLEOTIDE SEQUENCE [LARGE SCALE GENOMIC DNA]</scope>
    <source>
        <strain evidence="1 2">LDG1-06</strain>
    </source>
</reference>
<evidence type="ECO:0000313" key="2">
    <source>
        <dbReference type="Proteomes" id="UP000632138"/>
    </source>
</evidence>